<accession>A0ABV1NPR9</accession>
<feature type="chain" id="PRO_5047536598" evidence="4">
    <location>
        <begin position="28"/>
        <end position="455"/>
    </location>
</feature>
<protein>
    <submittedName>
        <fullName evidence="5">Pectate lyase</fullName>
    </submittedName>
</protein>
<proteinExistence type="predicted"/>
<dbReference type="PANTHER" id="PTHR42970">
    <property type="entry name" value="PECTATE LYASE C-RELATED"/>
    <property type="match status" value="1"/>
</dbReference>
<dbReference type="PANTHER" id="PTHR42970:SF1">
    <property type="entry name" value="PECTATE LYASE C-RELATED"/>
    <property type="match status" value="1"/>
</dbReference>
<dbReference type="EMBL" id="JBEGDD010000008">
    <property type="protein sequence ID" value="MEQ7155596.1"/>
    <property type="molecule type" value="Genomic_DNA"/>
</dbReference>
<evidence type="ECO:0000256" key="1">
    <source>
        <dbReference type="ARBA" id="ARBA00022723"/>
    </source>
</evidence>
<evidence type="ECO:0000256" key="4">
    <source>
        <dbReference type="SAM" id="SignalP"/>
    </source>
</evidence>
<organism evidence="5 6">
    <name type="scientific">Brevundimonas aurifodinae</name>
    <dbReference type="NCBI Taxonomy" id="1508312"/>
    <lineage>
        <taxon>Bacteria</taxon>
        <taxon>Pseudomonadati</taxon>
        <taxon>Pseudomonadota</taxon>
        <taxon>Alphaproteobacteria</taxon>
        <taxon>Caulobacterales</taxon>
        <taxon>Caulobacteraceae</taxon>
        <taxon>Brevundimonas</taxon>
    </lineage>
</organism>
<keyword evidence="1" id="KW-0479">Metal-binding</keyword>
<dbReference type="GO" id="GO:0016829">
    <property type="term" value="F:lyase activity"/>
    <property type="evidence" value="ECO:0007669"/>
    <property type="project" value="UniProtKB-KW"/>
</dbReference>
<dbReference type="InterPro" id="IPR012334">
    <property type="entry name" value="Pectin_lyas_fold"/>
</dbReference>
<dbReference type="SUPFAM" id="SSF51126">
    <property type="entry name" value="Pectin lyase-like"/>
    <property type="match status" value="1"/>
</dbReference>
<reference evidence="5 6" key="1">
    <citation type="submission" date="2024-06" db="EMBL/GenBank/DDBJ databases">
        <title>Brevundimonas sp. C11.</title>
        <authorList>
            <person name="Maltman C."/>
        </authorList>
    </citation>
    <scope>NUCLEOTIDE SEQUENCE [LARGE SCALE GENOMIC DNA]</scope>
    <source>
        <strain evidence="5 6">C11</strain>
    </source>
</reference>
<evidence type="ECO:0000313" key="5">
    <source>
        <dbReference type="EMBL" id="MEQ7155596.1"/>
    </source>
</evidence>
<dbReference type="Gene3D" id="2.160.20.10">
    <property type="entry name" value="Single-stranded right-handed beta-helix, Pectin lyase-like"/>
    <property type="match status" value="1"/>
</dbReference>
<evidence type="ECO:0000256" key="3">
    <source>
        <dbReference type="SAM" id="MobiDB-lite"/>
    </source>
</evidence>
<keyword evidence="4" id="KW-0732">Signal</keyword>
<name>A0ABV1NPR9_9CAUL</name>
<dbReference type="InterPro" id="IPR011050">
    <property type="entry name" value="Pectin_lyase_fold/virulence"/>
</dbReference>
<sequence length="455" mass="47725">MTTVLASRVFSASLLALVFGIPSGTGAAALPGQQNASEPVAFPGAEGAGRFAVGGRGGAVLRVTTLADSGPGSLRAAIEAEGPRTVIFDIGGTIRLASPLRIREPGITLAGQTAPGGGITLRGQPLVISADDVVVRYIRSRLGDEGGVEADAITIDRGERIILDHVSASWSVDETLSVGNRSRVIDAVTVQWSIVSESLNQSAHAKGEHGYGSLVRGSHGARFTFHHNLWASHRARMPRPGNYLTPDLDPVGPRFEFTNNVFYNWGGERAGYNADSDPATVSTYVFVANAYLRGQDSTGGVIFEEESPLARAWFDANGLDDAVPLDPWSLTTGTDAPGYRLSALPDWATPARHTAAEAEAAVLDRAGASRVRDAVDDRVVSSVRTGTGRIIDTPAQVGGWPALAPGSPWIDGDGDGMPDDWEVANGHDPATPDGHLDPDGDGFTPLEDWLNGLVA</sequence>
<gene>
    <name evidence="5" type="ORF">ABN401_10290</name>
</gene>
<comment type="caution">
    <text evidence="5">The sequence shown here is derived from an EMBL/GenBank/DDBJ whole genome shotgun (WGS) entry which is preliminary data.</text>
</comment>
<dbReference type="InterPro" id="IPR052063">
    <property type="entry name" value="Polysaccharide_Lyase_1"/>
</dbReference>
<keyword evidence="2" id="KW-0325">Glycoprotein</keyword>
<dbReference type="RefSeq" id="WP_349684756.1">
    <property type="nucleotide sequence ID" value="NZ_JBEGDD010000008.1"/>
</dbReference>
<feature type="region of interest" description="Disordered" evidence="3">
    <location>
        <begin position="425"/>
        <end position="444"/>
    </location>
</feature>
<dbReference type="Proteomes" id="UP001445732">
    <property type="component" value="Unassembled WGS sequence"/>
</dbReference>
<keyword evidence="5" id="KW-0456">Lyase</keyword>
<keyword evidence="6" id="KW-1185">Reference proteome</keyword>
<evidence type="ECO:0000256" key="2">
    <source>
        <dbReference type="ARBA" id="ARBA00023180"/>
    </source>
</evidence>
<feature type="signal peptide" evidence="4">
    <location>
        <begin position="1"/>
        <end position="27"/>
    </location>
</feature>
<evidence type="ECO:0000313" key="6">
    <source>
        <dbReference type="Proteomes" id="UP001445732"/>
    </source>
</evidence>